<feature type="non-terminal residue" evidence="2">
    <location>
        <position position="129"/>
    </location>
</feature>
<proteinExistence type="predicted"/>
<organism evidence="2">
    <name type="scientific">uncultured Thermomicrobiales bacterium</name>
    <dbReference type="NCBI Taxonomy" id="1645740"/>
    <lineage>
        <taxon>Bacteria</taxon>
        <taxon>Pseudomonadati</taxon>
        <taxon>Thermomicrobiota</taxon>
        <taxon>Thermomicrobia</taxon>
        <taxon>Thermomicrobiales</taxon>
        <taxon>environmental samples</taxon>
    </lineage>
</organism>
<sequence>ECLRPTRHPVALPDLSERARPRGDPRYRWGDRRHRLAGPRRVLLRPWLVPGRDRQAPTTGDLRRRPAVRPGPPVDRRRRGDVRLHDGLGRPVGRRAAAAGRPARPAVLAGERPVQPRGGAAGRHPAKGV</sequence>
<accession>A0A6J4UL98</accession>
<dbReference type="AlphaFoldDB" id="A0A6J4UL98"/>
<gene>
    <name evidence="2" type="ORF">AVDCRST_MAG33-881</name>
</gene>
<protein>
    <submittedName>
        <fullName evidence="2">Uncharacterized protein</fullName>
    </submittedName>
</protein>
<feature type="region of interest" description="Disordered" evidence="1">
    <location>
        <begin position="1"/>
        <end position="31"/>
    </location>
</feature>
<feature type="compositionally biased region" description="Low complexity" evidence="1">
    <location>
        <begin position="89"/>
        <end position="110"/>
    </location>
</feature>
<feature type="region of interest" description="Disordered" evidence="1">
    <location>
        <begin position="48"/>
        <end position="129"/>
    </location>
</feature>
<dbReference type="EMBL" id="CADCWK010000076">
    <property type="protein sequence ID" value="CAA9550866.1"/>
    <property type="molecule type" value="Genomic_DNA"/>
</dbReference>
<evidence type="ECO:0000256" key="1">
    <source>
        <dbReference type="SAM" id="MobiDB-lite"/>
    </source>
</evidence>
<evidence type="ECO:0000313" key="2">
    <source>
        <dbReference type="EMBL" id="CAA9550866.1"/>
    </source>
</evidence>
<name>A0A6J4UL98_9BACT</name>
<feature type="non-terminal residue" evidence="2">
    <location>
        <position position="1"/>
    </location>
</feature>
<feature type="compositionally biased region" description="Basic and acidic residues" evidence="1">
    <location>
        <begin position="15"/>
        <end position="30"/>
    </location>
</feature>
<reference evidence="2" key="1">
    <citation type="submission" date="2020-02" db="EMBL/GenBank/DDBJ databases">
        <authorList>
            <person name="Meier V. D."/>
        </authorList>
    </citation>
    <scope>NUCLEOTIDE SEQUENCE</scope>
    <source>
        <strain evidence="2">AVDCRST_MAG33</strain>
    </source>
</reference>